<feature type="region of interest" description="Disordered" evidence="2">
    <location>
        <begin position="174"/>
        <end position="262"/>
    </location>
</feature>
<feature type="compositionally biased region" description="Low complexity" evidence="2">
    <location>
        <begin position="190"/>
        <end position="201"/>
    </location>
</feature>
<dbReference type="EMBL" id="LVKK01000060">
    <property type="protein sequence ID" value="OAG38182.1"/>
    <property type="molecule type" value="Genomic_DNA"/>
</dbReference>
<dbReference type="GeneID" id="34602795"/>
<sequence length="262" mass="30005">MADYEESYQTIDELEEQLEDAIDEYIKAHDDPGEEKDEAERHKALHHHSKTIAYTAQEILTHDPSHGEAQKFLAIFSLSLNGQFQPHHYRTLGLVDEDSDLEELYHHPWKSEYLPDEDHSHLLNAEDEPIDAQHDDHHHHHHNDNGEIDTHADFNSLNDGDHAHEECDFEKVQEHHGDEEAMGGDDDEQGQYSGDDGQYGDFDGEYANHEGHCDGDEDQYYGDDGNDAGHECHWYGDEGHYSGDDQARGHTWAPNEPCSSWS</sequence>
<feature type="compositionally biased region" description="Basic and acidic residues" evidence="2">
    <location>
        <begin position="227"/>
        <end position="248"/>
    </location>
</feature>
<feature type="compositionally biased region" description="Acidic residues" evidence="2">
    <location>
        <begin position="215"/>
        <end position="226"/>
    </location>
</feature>
<evidence type="ECO:0000313" key="4">
    <source>
        <dbReference type="Proteomes" id="UP000077002"/>
    </source>
</evidence>
<organism evidence="3 4">
    <name type="scientific">Fonsecaea monophora</name>
    <dbReference type="NCBI Taxonomy" id="254056"/>
    <lineage>
        <taxon>Eukaryota</taxon>
        <taxon>Fungi</taxon>
        <taxon>Dikarya</taxon>
        <taxon>Ascomycota</taxon>
        <taxon>Pezizomycotina</taxon>
        <taxon>Eurotiomycetes</taxon>
        <taxon>Chaetothyriomycetidae</taxon>
        <taxon>Chaetothyriales</taxon>
        <taxon>Herpotrichiellaceae</taxon>
        <taxon>Fonsecaea</taxon>
    </lineage>
</organism>
<evidence type="ECO:0000256" key="2">
    <source>
        <dbReference type="SAM" id="MobiDB-lite"/>
    </source>
</evidence>
<dbReference type="OrthoDB" id="10363385at2759"/>
<dbReference type="AlphaFoldDB" id="A0A177F4C5"/>
<evidence type="ECO:0000256" key="1">
    <source>
        <dbReference type="SAM" id="Coils"/>
    </source>
</evidence>
<proteinExistence type="predicted"/>
<name>A0A177F4C5_9EURO</name>
<accession>A0A177F4C5</accession>
<gene>
    <name evidence="3" type="ORF">AYO21_07642</name>
</gene>
<feature type="region of interest" description="Disordered" evidence="2">
    <location>
        <begin position="132"/>
        <end position="162"/>
    </location>
</feature>
<feature type="compositionally biased region" description="Acidic residues" evidence="2">
    <location>
        <begin position="180"/>
        <end position="189"/>
    </location>
</feature>
<dbReference type="Proteomes" id="UP000077002">
    <property type="component" value="Unassembled WGS sequence"/>
</dbReference>
<reference evidence="3 4" key="1">
    <citation type="submission" date="2016-03" db="EMBL/GenBank/DDBJ databases">
        <title>Draft genome sequence of the Fonsecaea monophora CBS 269.37.</title>
        <authorList>
            <person name="Bombassaro A."/>
            <person name="Vinicius W.A."/>
            <person name="De Hoog S."/>
            <person name="Sun J."/>
            <person name="Souza E.M."/>
            <person name="Raittz R.T."/>
            <person name="Costa F."/>
            <person name="Leao A.C."/>
            <person name="Tadra-Sfeir M.Z."/>
            <person name="Baura V."/>
            <person name="Balsanelli E."/>
            <person name="Pedrosa F.O."/>
            <person name="Moreno L.F."/>
            <person name="Steffens M.B."/>
            <person name="Xi L."/>
            <person name="Bocca A.L."/>
            <person name="Felipe M.S."/>
            <person name="Teixeira M."/>
            <person name="Telles Filho F.Q."/>
            <person name="Azevedo C.M."/>
            <person name="Gomes R."/>
            <person name="Vicente V.A."/>
        </authorList>
    </citation>
    <scope>NUCLEOTIDE SEQUENCE [LARGE SCALE GENOMIC DNA]</scope>
    <source>
        <strain evidence="3 4">CBS 269.37</strain>
    </source>
</reference>
<feature type="coiled-coil region" evidence="1">
    <location>
        <begin position="1"/>
        <end position="31"/>
    </location>
</feature>
<keyword evidence="1" id="KW-0175">Coiled coil</keyword>
<comment type="caution">
    <text evidence="3">The sequence shown here is derived from an EMBL/GenBank/DDBJ whole genome shotgun (WGS) entry which is preliminary data.</text>
</comment>
<evidence type="ECO:0000313" key="3">
    <source>
        <dbReference type="EMBL" id="OAG38182.1"/>
    </source>
</evidence>
<feature type="compositionally biased region" description="Basic and acidic residues" evidence="2">
    <location>
        <begin position="143"/>
        <end position="152"/>
    </location>
</feature>
<dbReference type="RefSeq" id="XP_022510134.1">
    <property type="nucleotide sequence ID" value="XM_022657596.1"/>
</dbReference>
<keyword evidence="4" id="KW-1185">Reference proteome</keyword>
<protein>
    <submittedName>
        <fullName evidence="3">Uncharacterized protein</fullName>
    </submittedName>
</protein>